<keyword evidence="1" id="KW-0805">Transcription regulation</keyword>
<dbReference type="Gene3D" id="1.10.10.60">
    <property type="entry name" value="Homeodomain-like"/>
    <property type="match status" value="1"/>
</dbReference>
<keyword evidence="3" id="KW-0804">Transcription</keyword>
<evidence type="ECO:0000256" key="3">
    <source>
        <dbReference type="ARBA" id="ARBA00023163"/>
    </source>
</evidence>
<dbReference type="InterPro" id="IPR020449">
    <property type="entry name" value="Tscrpt_reg_AraC-type_HTH"/>
</dbReference>
<evidence type="ECO:0000313" key="5">
    <source>
        <dbReference type="EMBL" id="ADO47274.1"/>
    </source>
</evidence>
<dbReference type="Proteomes" id="UP000006872">
    <property type="component" value="Chromosome"/>
</dbReference>
<dbReference type="PRINTS" id="PR00032">
    <property type="entry name" value="HTHARAC"/>
</dbReference>
<organism evidence="5 6">
    <name type="scientific">Enterobacter lignolyticus (strain SCF1)</name>
    <dbReference type="NCBI Taxonomy" id="701347"/>
    <lineage>
        <taxon>Bacteria</taxon>
        <taxon>Pseudomonadati</taxon>
        <taxon>Pseudomonadota</taxon>
        <taxon>Gammaproteobacteria</taxon>
        <taxon>Enterobacterales</taxon>
        <taxon>Enterobacteriaceae</taxon>
        <taxon>Pluralibacter</taxon>
    </lineage>
</organism>
<dbReference type="PROSITE" id="PS01124">
    <property type="entry name" value="HTH_ARAC_FAMILY_2"/>
    <property type="match status" value="1"/>
</dbReference>
<feature type="domain" description="HTH araC/xylS-type" evidence="4">
    <location>
        <begin position="203"/>
        <end position="300"/>
    </location>
</feature>
<evidence type="ECO:0000259" key="4">
    <source>
        <dbReference type="PROSITE" id="PS01124"/>
    </source>
</evidence>
<dbReference type="InterPro" id="IPR018062">
    <property type="entry name" value="HTH_AraC-typ_CS"/>
</dbReference>
<dbReference type="PROSITE" id="PS00041">
    <property type="entry name" value="HTH_ARAC_FAMILY_1"/>
    <property type="match status" value="1"/>
</dbReference>
<dbReference type="SUPFAM" id="SSF46689">
    <property type="entry name" value="Homeodomain-like"/>
    <property type="match status" value="1"/>
</dbReference>
<dbReference type="eggNOG" id="COG2207">
    <property type="taxonomic scope" value="Bacteria"/>
</dbReference>
<dbReference type="SMART" id="SM00342">
    <property type="entry name" value="HTH_ARAC"/>
    <property type="match status" value="1"/>
</dbReference>
<dbReference type="RefSeq" id="WP_013365026.1">
    <property type="nucleotide sequence ID" value="NC_014618.1"/>
</dbReference>
<dbReference type="KEGG" id="esc:Entcl_1002"/>
<evidence type="ECO:0000256" key="1">
    <source>
        <dbReference type="ARBA" id="ARBA00023015"/>
    </source>
</evidence>
<dbReference type="GO" id="GO:0003700">
    <property type="term" value="F:DNA-binding transcription factor activity"/>
    <property type="evidence" value="ECO:0007669"/>
    <property type="project" value="InterPro"/>
</dbReference>
<dbReference type="GO" id="GO:0005829">
    <property type="term" value="C:cytosol"/>
    <property type="evidence" value="ECO:0007669"/>
    <property type="project" value="TreeGrafter"/>
</dbReference>
<dbReference type="PANTHER" id="PTHR47894:SF4">
    <property type="entry name" value="HTH-TYPE TRANSCRIPTIONAL REGULATOR GADX"/>
    <property type="match status" value="1"/>
</dbReference>
<dbReference type="Pfam" id="PF12833">
    <property type="entry name" value="HTH_18"/>
    <property type="match status" value="1"/>
</dbReference>
<evidence type="ECO:0000313" key="6">
    <source>
        <dbReference type="Proteomes" id="UP000006872"/>
    </source>
</evidence>
<name>E3G6F1_ENTLS</name>
<dbReference type="STRING" id="701347.Entcl_1002"/>
<sequence>MGNYYLAEVSGLDSMQVQPRNICTLSSSCISKPREAILVDNLCVTSFTLVCIRSGNIKITTESKQIIECEAPGMIVLEKEQTVSVLLEDINGHLSFEVLEVPHNILMSTYELLTENLQAIPTGVINHPRVVYTEDFPARREVFDSLKNKLICQDKQHSPGEFKSDSIDSGLVPNSLLFVLSFFIRHPVAAGMLSRSIKMSVKDKVYSIIYAEPERQWKLADVSSMIFMSASTLKRKLAVEGTTFSELYLTARMNLATKLLRAGKHSVSTVAVLCGYDSVSYFIYCFKKRFNITPSAFMRSINH</sequence>
<reference evidence="6" key="1">
    <citation type="submission" date="2010-10" db="EMBL/GenBank/DDBJ databases">
        <title>Complete sequence of Enterobacter cloacae SCF1.</title>
        <authorList>
            <consortium name="US DOE Joint Genome Institute"/>
            <person name="Lucas S."/>
            <person name="Copeland A."/>
            <person name="Lapidus A."/>
            <person name="Cheng J.-F."/>
            <person name="Bruce D."/>
            <person name="Goodwin L."/>
            <person name="Pitluck S."/>
            <person name="Davenport K."/>
            <person name="Detter J.C."/>
            <person name="Han C."/>
            <person name="Tapia R."/>
            <person name="Land M."/>
            <person name="Hauser L."/>
            <person name="Chang Y.-J."/>
            <person name="Jeffries C."/>
            <person name="Kyrpides N."/>
            <person name="Ivanova N."/>
            <person name="Mikhailova N."/>
            <person name="DeAngelis K."/>
            <person name="Arkin A.P."/>
            <person name="Chivian D."/>
            <person name="Edwards B."/>
            <person name="Woo H."/>
            <person name="Hazen T.C."/>
            <person name="Woyke T."/>
        </authorList>
    </citation>
    <scope>NUCLEOTIDE SEQUENCE [LARGE SCALE GENOMIC DNA]</scope>
    <source>
        <strain evidence="6">SCF1</strain>
    </source>
</reference>
<dbReference type="InterPro" id="IPR009057">
    <property type="entry name" value="Homeodomain-like_sf"/>
</dbReference>
<evidence type="ECO:0000256" key="2">
    <source>
        <dbReference type="ARBA" id="ARBA00023125"/>
    </source>
</evidence>
<protein>
    <submittedName>
        <fullName evidence="5">Transcriptional regulator, AraC family</fullName>
    </submittedName>
</protein>
<keyword evidence="2" id="KW-0238">DNA-binding</keyword>
<dbReference type="GO" id="GO:0000976">
    <property type="term" value="F:transcription cis-regulatory region binding"/>
    <property type="evidence" value="ECO:0007669"/>
    <property type="project" value="TreeGrafter"/>
</dbReference>
<dbReference type="EMBL" id="CP002272">
    <property type="protein sequence ID" value="ADO47274.1"/>
    <property type="molecule type" value="Genomic_DNA"/>
</dbReference>
<dbReference type="NCBIfam" id="NF011732">
    <property type="entry name" value="PRK15185.1"/>
    <property type="match status" value="1"/>
</dbReference>
<reference evidence="5 6" key="2">
    <citation type="journal article" date="2011" name="Stand. Genomic Sci.">
        <title>Complete genome sequence of 'Enterobacter lignolyticus' SCF1.</title>
        <authorList>
            <person name="Deangelis K.M."/>
            <person name="D'Haeseleer P."/>
            <person name="Chivian D."/>
            <person name="Fortney J.L."/>
            <person name="Khudyakov J."/>
            <person name="Simmons B."/>
            <person name="Woo H."/>
            <person name="Arkin A.P."/>
            <person name="Davenport K.W."/>
            <person name="Goodwin L."/>
            <person name="Chen A."/>
            <person name="Ivanova N."/>
            <person name="Kyrpides N.C."/>
            <person name="Mavromatis K."/>
            <person name="Woyke T."/>
            <person name="Hazen T.C."/>
        </authorList>
    </citation>
    <scope>NUCLEOTIDE SEQUENCE [LARGE SCALE GENOMIC DNA]</scope>
    <source>
        <strain evidence="5 6">SCF1</strain>
    </source>
</reference>
<dbReference type="AlphaFoldDB" id="E3G6F1"/>
<proteinExistence type="predicted"/>
<dbReference type="PANTHER" id="PTHR47894">
    <property type="entry name" value="HTH-TYPE TRANSCRIPTIONAL REGULATOR GADX"/>
    <property type="match status" value="1"/>
</dbReference>
<gene>
    <name evidence="5" type="ordered locus">Entcl_1002</name>
</gene>
<accession>E3G6F1</accession>
<dbReference type="HOGENOM" id="CLU_000445_81_4_6"/>
<dbReference type="InterPro" id="IPR018060">
    <property type="entry name" value="HTH_AraC"/>
</dbReference>
<keyword evidence="6" id="KW-1185">Reference proteome</keyword>